<reference evidence="5 6" key="1">
    <citation type="submission" date="2018-08" db="EMBL/GenBank/DDBJ databases">
        <title>Genome analysis of the thermophilic bacterium of the candidate phylum Aminicenantes from deep subsurface aquifer revealed its physiology and ecological role.</title>
        <authorList>
            <person name="Kadnikov V.V."/>
            <person name="Mardanov A.V."/>
            <person name="Beletsky A.V."/>
            <person name="Karnachuk O.V."/>
            <person name="Ravin N.V."/>
        </authorList>
    </citation>
    <scope>NUCLEOTIDE SEQUENCE [LARGE SCALE GENOMIC DNA]</scope>
    <source>
        <strain evidence="5">BY38</strain>
    </source>
</reference>
<evidence type="ECO:0000313" key="5">
    <source>
        <dbReference type="EMBL" id="RFT15686.1"/>
    </source>
</evidence>
<accession>A0A3E2BM52</accession>
<name>A0A3E2BM52_9BACT</name>
<dbReference type="Pfam" id="PF13596">
    <property type="entry name" value="PAS_10"/>
    <property type="match status" value="1"/>
</dbReference>
<dbReference type="EMBL" id="QUAH01000007">
    <property type="protein sequence ID" value="RFT15686.1"/>
    <property type="molecule type" value="Genomic_DNA"/>
</dbReference>
<dbReference type="Gene3D" id="3.30.450.20">
    <property type="entry name" value="PAS domain"/>
    <property type="match status" value="1"/>
</dbReference>
<feature type="coiled-coil region" evidence="1">
    <location>
        <begin position="179"/>
        <end position="226"/>
    </location>
</feature>
<dbReference type="Pfam" id="PF04282">
    <property type="entry name" value="DUF438"/>
    <property type="match status" value="1"/>
</dbReference>
<dbReference type="InterPro" id="IPR015077">
    <property type="entry name" value="DUF1858"/>
</dbReference>
<dbReference type="AlphaFoldDB" id="A0A3E2BM52"/>
<keyword evidence="1" id="KW-0175">Coiled coil</keyword>
<dbReference type="Proteomes" id="UP000257323">
    <property type="component" value="Unassembled WGS sequence"/>
</dbReference>
<dbReference type="Pfam" id="PF08984">
    <property type="entry name" value="DUF1858"/>
    <property type="match status" value="1"/>
</dbReference>
<dbReference type="InterPro" id="IPR007380">
    <property type="entry name" value="DUF438"/>
</dbReference>
<gene>
    <name evidence="5" type="ORF">OP8BY_0061</name>
</gene>
<feature type="domain" description="DUF438" evidence="3">
    <location>
        <begin position="98"/>
        <end position="164"/>
    </location>
</feature>
<evidence type="ECO:0000313" key="6">
    <source>
        <dbReference type="Proteomes" id="UP000257323"/>
    </source>
</evidence>
<dbReference type="PANTHER" id="PTHR39966:SF3">
    <property type="entry name" value="DUF438 DOMAIN-CONTAINING PROTEIN"/>
    <property type="match status" value="1"/>
</dbReference>
<protein>
    <recommendedName>
        <fullName evidence="7">DUF438 domain-containing protein</fullName>
    </recommendedName>
</protein>
<dbReference type="InterPro" id="IPR038062">
    <property type="entry name" value="ScdA-like_N_sf"/>
</dbReference>
<organism evidence="5 6">
    <name type="scientific">Candidatus Saccharicenans subterraneus</name>
    <dbReference type="NCBI Taxonomy" id="2508984"/>
    <lineage>
        <taxon>Bacteria</taxon>
        <taxon>Candidatus Aminicenantota</taxon>
        <taxon>Candidatus Aminicenantia</taxon>
        <taxon>Candidatus Aminicenantales</taxon>
        <taxon>Candidatus Saccharicenantaceae</taxon>
        <taxon>Candidatus Saccharicenans</taxon>
    </lineage>
</organism>
<evidence type="ECO:0000259" key="4">
    <source>
        <dbReference type="Pfam" id="PF08984"/>
    </source>
</evidence>
<evidence type="ECO:0000259" key="3">
    <source>
        <dbReference type="Pfam" id="PF04282"/>
    </source>
</evidence>
<evidence type="ECO:0000256" key="1">
    <source>
        <dbReference type="SAM" id="Coils"/>
    </source>
</evidence>
<feature type="coiled-coil region" evidence="1">
    <location>
        <begin position="257"/>
        <end position="288"/>
    </location>
</feature>
<comment type="caution">
    <text evidence="5">The sequence shown here is derived from an EMBL/GenBank/DDBJ whole genome shotgun (WGS) entry which is preliminary data.</text>
</comment>
<dbReference type="GO" id="GO:0005886">
    <property type="term" value="C:plasma membrane"/>
    <property type="evidence" value="ECO:0007669"/>
    <property type="project" value="TreeGrafter"/>
</dbReference>
<dbReference type="SUPFAM" id="SSF140683">
    <property type="entry name" value="SP0561-like"/>
    <property type="match status" value="1"/>
</dbReference>
<feature type="domain" description="DUF1858" evidence="4">
    <location>
        <begin position="4"/>
        <end position="63"/>
    </location>
</feature>
<dbReference type="Gene3D" id="1.20.120.520">
    <property type="entry name" value="nmb1532 protein domain like"/>
    <property type="match status" value="1"/>
</dbReference>
<evidence type="ECO:0008006" key="7">
    <source>
        <dbReference type="Google" id="ProtNLM"/>
    </source>
</evidence>
<dbReference type="InterPro" id="IPR035965">
    <property type="entry name" value="PAS-like_dom_sf"/>
</dbReference>
<evidence type="ECO:0000259" key="2">
    <source>
        <dbReference type="Pfam" id="PF01814"/>
    </source>
</evidence>
<dbReference type="Gene3D" id="1.10.3910.10">
    <property type="entry name" value="SP0561-like"/>
    <property type="match status" value="1"/>
</dbReference>
<sequence>MELNEKTSLYSLLKEYPFLLDFLVGLSPEFEKLKNPLLRKTVARLATLKQVSEEGKIPLSELIARIEREIREKSGRSRTETGSAAAGQPFDQARAETLKQIIRRLHRGEPVEELKRQFADLIKDVGADEIARLEQQVIDEGIPEEEVKKLCDLHVKIFEEALEEQKSPEAPPGHPVHTLMAENRALEKLLAEIKLLLERIPRETAEAEVESNLEELRQLLSGLAEIEKHYLKKENQLFPLLEARGVTGPTKVMWAIHDDIRKELKDLRRQLEQKIQSAEQASRLAIRTGQVLQMLQDMVYKEEKILFPMSLEVLREEDWARVKRGEEEIGYAWVQPGTGWKPAVEAVGDLSGGGGYAGYGRPAGEGENTQQPAAAGASVPQPRRVQTLLDLRTGRLSAEQVDLMLTHLPVDISFVDENDTVIYYSDTPDRIFPRSPGVIGRKVQNCHPPKSVHIVNRILEAFRKGERDVAEFWIEMHGRFIHIRYFAVRDDDGRYRGCLEVSQEVTAIRALKGEKRLLDWE</sequence>
<dbReference type="InterPro" id="IPR012312">
    <property type="entry name" value="Hemerythrin-like"/>
</dbReference>
<proteinExistence type="predicted"/>
<dbReference type="SUPFAM" id="SSF55785">
    <property type="entry name" value="PYP-like sensor domain (PAS domain)"/>
    <property type="match status" value="1"/>
</dbReference>
<dbReference type="PANTHER" id="PTHR39966">
    <property type="entry name" value="BLL2471 PROTEIN-RELATED"/>
    <property type="match status" value="1"/>
</dbReference>
<feature type="domain" description="Hemerythrin-like" evidence="2">
    <location>
        <begin position="174"/>
        <end position="309"/>
    </location>
</feature>
<dbReference type="Pfam" id="PF01814">
    <property type="entry name" value="Hemerythrin"/>
    <property type="match status" value="1"/>
</dbReference>